<comment type="caution">
    <text evidence="1">The sequence shown here is derived from an EMBL/GenBank/DDBJ whole genome shotgun (WGS) entry which is preliminary data.</text>
</comment>
<dbReference type="PATRIC" id="fig|1125712.3.peg.1580"/>
<keyword evidence="2" id="KW-1185">Reference proteome</keyword>
<proteinExistence type="predicted"/>
<accession>U2TNI4</accession>
<sequence length="105" mass="11818">MNLYALDPFMGCRSCFACKAERSLGRCVYKDGLAGTLEHTRAAEQYPALGYDRMTTEHSDTIERFVGPVSLLAIGNTQQVSEKAYGRFDWTMFDSEAKIVRHDTV</sequence>
<dbReference type="EMBL" id="AWEZ01000054">
    <property type="protein sequence ID" value="ERL07693.1"/>
    <property type="molecule type" value="Genomic_DNA"/>
</dbReference>
<protein>
    <submittedName>
        <fullName evidence="1">Uncharacterized protein</fullName>
    </submittedName>
</protein>
<dbReference type="AlphaFoldDB" id="U2TNI4"/>
<evidence type="ECO:0000313" key="1">
    <source>
        <dbReference type="EMBL" id="ERL07693.1"/>
    </source>
</evidence>
<organism evidence="1 2">
    <name type="scientific">Olsenella profusa F0195</name>
    <dbReference type="NCBI Taxonomy" id="1125712"/>
    <lineage>
        <taxon>Bacteria</taxon>
        <taxon>Bacillati</taxon>
        <taxon>Actinomycetota</taxon>
        <taxon>Coriobacteriia</taxon>
        <taxon>Coriobacteriales</taxon>
        <taxon>Atopobiaceae</taxon>
        <taxon>Olsenella</taxon>
    </lineage>
</organism>
<name>U2TNI4_9ACTN</name>
<evidence type="ECO:0000313" key="2">
    <source>
        <dbReference type="Proteomes" id="UP000016638"/>
    </source>
</evidence>
<dbReference type="Proteomes" id="UP000016638">
    <property type="component" value="Unassembled WGS sequence"/>
</dbReference>
<gene>
    <name evidence="1" type="ORF">HMPREF1316_2344</name>
</gene>
<dbReference type="STRING" id="1125712.HMPREF1316_2344"/>
<reference evidence="1 2" key="1">
    <citation type="submission" date="2013-08" db="EMBL/GenBank/DDBJ databases">
        <authorList>
            <person name="Durkin A.S."/>
            <person name="Haft D.R."/>
            <person name="McCorrison J."/>
            <person name="Torralba M."/>
            <person name="Gillis M."/>
            <person name="Haft D.H."/>
            <person name="Methe B."/>
            <person name="Sutton G."/>
            <person name="Nelson K.E."/>
        </authorList>
    </citation>
    <scope>NUCLEOTIDE SEQUENCE [LARGE SCALE GENOMIC DNA]</scope>
    <source>
        <strain evidence="1 2">F0195</strain>
    </source>
</reference>
<dbReference type="RefSeq" id="WP_021726438.1">
    <property type="nucleotide sequence ID" value="NZ_AWEZ01000054.1"/>
</dbReference>